<reference evidence="2" key="1">
    <citation type="submission" date="2021-10" db="EMBL/GenBank/DDBJ databases">
        <title>Roseicella aerolatum sp. nov., isolated from aerosols of e-waste dismantling site.</title>
        <authorList>
            <person name="Qin T."/>
        </authorList>
    </citation>
    <scope>NUCLEOTIDE SEQUENCE</scope>
    <source>
        <strain evidence="2">GB24</strain>
    </source>
</reference>
<evidence type="ECO:0008006" key="4">
    <source>
        <dbReference type="Google" id="ProtNLM"/>
    </source>
</evidence>
<organism evidence="2 3">
    <name type="scientific">Roseicella aerolata</name>
    <dbReference type="NCBI Taxonomy" id="2883479"/>
    <lineage>
        <taxon>Bacteria</taxon>
        <taxon>Pseudomonadati</taxon>
        <taxon>Pseudomonadota</taxon>
        <taxon>Alphaproteobacteria</taxon>
        <taxon>Acetobacterales</taxon>
        <taxon>Roseomonadaceae</taxon>
        <taxon>Roseicella</taxon>
    </lineage>
</organism>
<dbReference type="EMBL" id="JAJAQI010000124">
    <property type="protein sequence ID" value="MCB4825556.1"/>
    <property type="molecule type" value="Genomic_DNA"/>
</dbReference>
<dbReference type="Gene3D" id="1.10.150.130">
    <property type="match status" value="1"/>
</dbReference>
<keyword evidence="3" id="KW-1185">Reference proteome</keyword>
<comment type="caution">
    <text evidence="2">The sequence shown here is derived from an EMBL/GenBank/DDBJ whole genome shotgun (WGS) entry which is preliminary data.</text>
</comment>
<dbReference type="SUPFAM" id="SSF47823">
    <property type="entry name" value="lambda integrase-like, N-terminal domain"/>
    <property type="match status" value="1"/>
</dbReference>
<sequence length="83" mass="8970">MPRVGEALRRRLAAIGGAHTLAGPPWNPGHPAIRHTLRGILRRHGTPARQAAALTTTEIRRLLAGCDRKRLQASAGSIAVIRR</sequence>
<evidence type="ECO:0000313" key="3">
    <source>
        <dbReference type="Proteomes" id="UP001139311"/>
    </source>
</evidence>
<dbReference type="RefSeq" id="WP_226614745.1">
    <property type="nucleotide sequence ID" value="NZ_JAJAQI010000124.1"/>
</dbReference>
<evidence type="ECO:0000313" key="2">
    <source>
        <dbReference type="EMBL" id="MCB4825556.1"/>
    </source>
</evidence>
<dbReference type="Proteomes" id="UP001139311">
    <property type="component" value="Unassembled WGS sequence"/>
</dbReference>
<dbReference type="GO" id="GO:0003677">
    <property type="term" value="F:DNA binding"/>
    <property type="evidence" value="ECO:0007669"/>
    <property type="project" value="UniProtKB-KW"/>
</dbReference>
<dbReference type="AlphaFoldDB" id="A0A9X1IK00"/>
<evidence type="ECO:0000256" key="1">
    <source>
        <dbReference type="ARBA" id="ARBA00023125"/>
    </source>
</evidence>
<dbReference type="InterPro" id="IPR010998">
    <property type="entry name" value="Integrase_recombinase_N"/>
</dbReference>
<keyword evidence="1" id="KW-0238">DNA-binding</keyword>
<protein>
    <recommendedName>
        <fullName evidence="4">Integrase</fullName>
    </recommendedName>
</protein>
<name>A0A9X1IK00_9PROT</name>
<proteinExistence type="predicted"/>
<accession>A0A9X1IK00</accession>
<gene>
    <name evidence="2" type="ORF">LHA35_28030</name>
</gene>